<evidence type="ECO:0000313" key="2">
    <source>
        <dbReference type="EMBL" id="CAE80602.1"/>
    </source>
</evidence>
<dbReference type="Proteomes" id="UP000008080">
    <property type="component" value="Chromosome"/>
</dbReference>
<name>Q6MJF8_BDEBA</name>
<evidence type="ECO:0000313" key="3">
    <source>
        <dbReference type="Proteomes" id="UP000008080"/>
    </source>
</evidence>
<accession>Q6MJF8</accession>
<organism evidence="2 3">
    <name type="scientific">Bdellovibrio bacteriovorus (strain ATCC 15356 / DSM 50701 / NCIMB 9529 / HD100)</name>
    <dbReference type="NCBI Taxonomy" id="264462"/>
    <lineage>
        <taxon>Bacteria</taxon>
        <taxon>Pseudomonadati</taxon>
        <taxon>Bdellovibrionota</taxon>
        <taxon>Bdellovibrionia</taxon>
        <taxon>Bdellovibrionales</taxon>
        <taxon>Pseudobdellovibrionaceae</taxon>
        <taxon>Bdellovibrio</taxon>
    </lineage>
</organism>
<sequence>MKSIFFAAALLLGNSAMALNLECTDSPSFTQRNFFINRDGAIGFDGTYITLNADFGYWGSHGNYDLSQVTGRATDANKTLTGMTLAISPKAACTNPHGDLMTTSFTCGPVQATIIAKGESTSNENGIFDRTTISSQLKGQVTASLSVNPNGSMLLKATVTSLGNTPIELEVPVRAPKYCNITGDKVSQDN</sequence>
<dbReference type="STRING" id="264462.Bd2819"/>
<dbReference type="AlphaFoldDB" id="Q6MJF8"/>
<dbReference type="EMBL" id="BX842653">
    <property type="protein sequence ID" value="CAE80602.1"/>
    <property type="molecule type" value="Genomic_DNA"/>
</dbReference>
<feature type="chain" id="PRO_5004276377" evidence="1">
    <location>
        <begin position="19"/>
        <end position="190"/>
    </location>
</feature>
<gene>
    <name evidence="2" type="ordered locus">Bd2819</name>
</gene>
<evidence type="ECO:0000256" key="1">
    <source>
        <dbReference type="SAM" id="SignalP"/>
    </source>
</evidence>
<keyword evidence="1" id="KW-0732">Signal</keyword>
<reference evidence="2 3" key="1">
    <citation type="journal article" date="2004" name="Science">
        <title>A predator unmasked: life cycle of Bdellovibrio bacteriovorus from a genomic perspective.</title>
        <authorList>
            <person name="Rendulic S."/>
            <person name="Jagtap P."/>
            <person name="Rosinus A."/>
            <person name="Eppinger M."/>
            <person name="Baar C."/>
            <person name="Lanz C."/>
            <person name="Keller H."/>
            <person name="Lambert C."/>
            <person name="Evans K.J."/>
            <person name="Goesmann A."/>
            <person name="Meyer F."/>
            <person name="Sockett R.E."/>
            <person name="Schuster S.C."/>
        </authorList>
    </citation>
    <scope>NUCLEOTIDE SEQUENCE [LARGE SCALE GENOMIC DNA]</scope>
    <source>
        <strain evidence="3">ATCC 15356 / DSM 50701 / NCIMB 9529 / HD100</strain>
    </source>
</reference>
<protein>
    <submittedName>
        <fullName evidence="2">Uncharacterized protein</fullName>
    </submittedName>
</protein>
<dbReference type="GeneID" id="93013697"/>
<feature type="signal peptide" evidence="1">
    <location>
        <begin position="1"/>
        <end position="18"/>
    </location>
</feature>
<dbReference type="HOGENOM" id="CLU_1425465_0_0_7"/>
<proteinExistence type="predicted"/>
<keyword evidence="3" id="KW-1185">Reference proteome</keyword>
<dbReference type="RefSeq" id="WP_011165205.1">
    <property type="nucleotide sequence ID" value="NC_005363.1"/>
</dbReference>
<dbReference type="KEGG" id="bba:Bd2819"/>